<feature type="region of interest" description="Disordered" evidence="1">
    <location>
        <begin position="1"/>
        <end position="168"/>
    </location>
</feature>
<feature type="compositionally biased region" description="Polar residues" evidence="1">
    <location>
        <begin position="1"/>
        <end position="12"/>
    </location>
</feature>
<dbReference type="FunFam" id="1.10.167.10:FF:000001">
    <property type="entry name" value="Putative regulator of g-protein signaling 12"/>
    <property type="match status" value="1"/>
</dbReference>
<feature type="compositionally biased region" description="Basic and acidic residues" evidence="1">
    <location>
        <begin position="50"/>
        <end position="61"/>
    </location>
</feature>
<dbReference type="Pfam" id="PF00615">
    <property type="entry name" value="RGS"/>
    <property type="match status" value="1"/>
</dbReference>
<dbReference type="InterPro" id="IPR036305">
    <property type="entry name" value="RGS_sf"/>
</dbReference>
<dbReference type="Proteomes" id="UP000749559">
    <property type="component" value="Unassembled WGS sequence"/>
</dbReference>
<name>A0A8S4NWT5_OWEFU</name>
<dbReference type="InterPro" id="IPR044926">
    <property type="entry name" value="RGS_subdomain_2"/>
</dbReference>
<dbReference type="PANTHER" id="PTHR10845">
    <property type="entry name" value="REGULATOR OF G PROTEIN SIGNALING"/>
    <property type="match status" value="1"/>
</dbReference>
<dbReference type="AlphaFoldDB" id="A0A8S4NWT5"/>
<evidence type="ECO:0000259" key="2">
    <source>
        <dbReference type="PROSITE" id="PS50132"/>
    </source>
</evidence>
<evidence type="ECO:0000313" key="4">
    <source>
        <dbReference type="Proteomes" id="UP000749559"/>
    </source>
</evidence>
<dbReference type="SUPFAM" id="SSF48097">
    <property type="entry name" value="Regulator of G-protein signaling, RGS"/>
    <property type="match status" value="1"/>
</dbReference>
<evidence type="ECO:0000256" key="1">
    <source>
        <dbReference type="SAM" id="MobiDB-lite"/>
    </source>
</evidence>
<evidence type="ECO:0000313" key="3">
    <source>
        <dbReference type="EMBL" id="CAH1786295.1"/>
    </source>
</evidence>
<dbReference type="InterPro" id="IPR016137">
    <property type="entry name" value="RGS"/>
</dbReference>
<sequence>GVQLDEPTTSEDWSIEHSHDSKLLRRPGHPARTARSMSSPDESTRLAMEFQDKCTTSERGKSASPQRTAENGGILKRGSSDRLTTSSGMSSPVSSVCDSPADQSKVRFFTYESESDSDSEVKSNSTPKSNNDTLKVHQETIPEEVITMSPKSKKDKNKENKKGRFKRILRPVRRSHSAGCAQDVPAHALFLRTHTDKEKKAKEKPSGKSSLGFESEEEKLKARKAKKSSLAKDVKDKLAFLRRRHTDTALSSTAEKLVNADKNKLDSNSVMSWNKTFDALLSDKCGLDLFRKFLQTEFSEENIEFWIACEEYREIKDSKLIPTANIIYSDYVAVQAPREVNLDSKTRTITISNMEAPDRLTFDIAQKRIQALMEKDSYPRFLRSEVYQKLLAEHKDKLVKEI</sequence>
<feature type="compositionally biased region" description="Basic and acidic residues" evidence="1">
    <location>
        <begin position="194"/>
        <end position="206"/>
    </location>
</feature>
<proteinExistence type="predicted"/>
<dbReference type="PRINTS" id="PR01301">
    <property type="entry name" value="RGSPROTEIN"/>
</dbReference>
<protein>
    <recommendedName>
        <fullName evidence="2">RGS domain-containing protein</fullName>
    </recommendedName>
</protein>
<feature type="non-terminal residue" evidence="3">
    <location>
        <position position="1"/>
    </location>
</feature>
<keyword evidence="4" id="KW-1185">Reference proteome</keyword>
<organism evidence="3 4">
    <name type="scientific">Owenia fusiformis</name>
    <name type="common">Polychaete worm</name>
    <dbReference type="NCBI Taxonomy" id="6347"/>
    <lineage>
        <taxon>Eukaryota</taxon>
        <taxon>Metazoa</taxon>
        <taxon>Spiralia</taxon>
        <taxon>Lophotrochozoa</taxon>
        <taxon>Annelida</taxon>
        <taxon>Polychaeta</taxon>
        <taxon>Sedentaria</taxon>
        <taxon>Canalipalpata</taxon>
        <taxon>Sabellida</taxon>
        <taxon>Oweniida</taxon>
        <taxon>Oweniidae</taxon>
        <taxon>Owenia</taxon>
    </lineage>
</organism>
<comment type="caution">
    <text evidence="3">The sequence shown here is derived from an EMBL/GenBank/DDBJ whole genome shotgun (WGS) entry which is preliminary data.</text>
</comment>
<feature type="compositionally biased region" description="Polar residues" evidence="1">
    <location>
        <begin position="122"/>
        <end position="133"/>
    </location>
</feature>
<feature type="region of interest" description="Disordered" evidence="1">
    <location>
        <begin position="194"/>
        <end position="217"/>
    </location>
</feature>
<dbReference type="PROSITE" id="PS50132">
    <property type="entry name" value="RGS"/>
    <property type="match status" value="1"/>
</dbReference>
<feature type="compositionally biased region" description="Basic and acidic residues" evidence="1">
    <location>
        <begin position="14"/>
        <end position="23"/>
    </location>
</feature>
<dbReference type="SMART" id="SM00315">
    <property type="entry name" value="RGS"/>
    <property type="match status" value="1"/>
</dbReference>
<gene>
    <name evidence="3" type="ORF">OFUS_LOCUS12218</name>
</gene>
<reference evidence="3" key="1">
    <citation type="submission" date="2022-03" db="EMBL/GenBank/DDBJ databases">
        <authorList>
            <person name="Martin C."/>
        </authorList>
    </citation>
    <scope>NUCLEOTIDE SEQUENCE</scope>
</reference>
<accession>A0A8S4NWT5</accession>
<dbReference type="Gene3D" id="1.10.167.10">
    <property type="entry name" value="Regulator of G-protein Signalling 4, domain 2"/>
    <property type="match status" value="1"/>
</dbReference>
<feature type="domain" description="RGS" evidence="2">
    <location>
        <begin position="276"/>
        <end position="391"/>
    </location>
</feature>
<dbReference type="PANTHER" id="PTHR10845:SF259">
    <property type="entry name" value="RGS DOMAIN-CONTAINING PROTEIN-RELATED"/>
    <property type="match status" value="1"/>
</dbReference>
<dbReference type="EMBL" id="CAIIXF020000006">
    <property type="protein sequence ID" value="CAH1786295.1"/>
    <property type="molecule type" value="Genomic_DNA"/>
</dbReference>
<dbReference type="OrthoDB" id="196547at2759"/>
<feature type="compositionally biased region" description="Low complexity" evidence="1">
    <location>
        <begin position="86"/>
        <end position="100"/>
    </location>
</feature>